<comment type="similarity">
    <text evidence="2 9">Belongs to the MGMT family.</text>
</comment>
<dbReference type="RefSeq" id="WP_184855922.1">
    <property type="nucleotide sequence ID" value="NZ_JACHLK010000002.1"/>
</dbReference>
<dbReference type="HAMAP" id="MF_00772">
    <property type="entry name" value="OGT"/>
    <property type="match status" value="1"/>
</dbReference>
<keyword evidence="5 9" id="KW-0808">Transferase</keyword>
<dbReference type="InterPro" id="IPR036388">
    <property type="entry name" value="WH-like_DNA-bd_sf"/>
</dbReference>
<dbReference type="InterPro" id="IPR014048">
    <property type="entry name" value="MethylDNA_cys_MeTrfase_DNA-bd"/>
</dbReference>
<comment type="subcellular location">
    <subcellularLocation>
        <location evidence="9">Cytoplasm</location>
    </subcellularLocation>
</comment>
<feature type="active site" description="Nucleophile; methyl group acceptor" evidence="9">
    <location>
        <position position="139"/>
    </location>
</feature>
<dbReference type="NCBIfam" id="TIGR00589">
    <property type="entry name" value="ogt"/>
    <property type="match status" value="1"/>
</dbReference>
<dbReference type="InterPro" id="IPR036631">
    <property type="entry name" value="MGMT_N_sf"/>
</dbReference>
<accession>A0A7X0PAV1</accession>
<evidence type="ECO:0000256" key="4">
    <source>
        <dbReference type="ARBA" id="ARBA00022603"/>
    </source>
</evidence>
<comment type="function">
    <text evidence="9">Involved in the cellular defense against the biological effects of O6-methylguanine (O6-MeG) and O4-methylthymine (O4-MeT) in DNA. Repairs the methylated nucleobase in DNA by stoichiometrically transferring the methyl group to a cysteine residue in the enzyme. This is a suicide reaction: the enzyme is irreversibly inactivated.</text>
</comment>
<evidence type="ECO:0000256" key="6">
    <source>
        <dbReference type="ARBA" id="ARBA00022763"/>
    </source>
</evidence>
<dbReference type="Pfam" id="PF01035">
    <property type="entry name" value="DNA_binding_1"/>
    <property type="match status" value="1"/>
</dbReference>
<dbReference type="SUPFAM" id="SSF46767">
    <property type="entry name" value="Methylated DNA-protein cysteine methyltransferase, C-terminal domain"/>
    <property type="match status" value="1"/>
</dbReference>
<dbReference type="GO" id="GO:0003908">
    <property type="term" value="F:methylated-DNA-[protein]-cysteine S-methyltransferase activity"/>
    <property type="evidence" value="ECO:0007669"/>
    <property type="project" value="UniProtKB-UniRule"/>
</dbReference>
<sequence>MQFHPATVQSRADSPLGAVRLAASPQGLVGLWFDGQRHQPTPLLDGPGAWPEVSGHALMQEAAGQLQQFLRSERRAFDLPLDLSGGTSFQQEVWRALLAIGCGATSTYGDLSRGLGRPRAVRAVGAAVGRNPISVVVPCHRVLGADGSLTGYAGGLERKGALLAIEGARPRTLDLLAA</sequence>
<proteinExistence type="inferred from homology"/>
<comment type="catalytic activity">
    <reaction evidence="8 9">
        <text>a 6-O-methyl-2'-deoxyguanosine in DNA + L-cysteinyl-[protein] = S-methyl-L-cysteinyl-[protein] + a 2'-deoxyguanosine in DNA</text>
        <dbReference type="Rhea" id="RHEA:24000"/>
        <dbReference type="Rhea" id="RHEA-COMP:10131"/>
        <dbReference type="Rhea" id="RHEA-COMP:10132"/>
        <dbReference type="Rhea" id="RHEA-COMP:11367"/>
        <dbReference type="Rhea" id="RHEA-COMP:11368"/>
        <dbReference type="ChEBI" id="CHEBI:29950"/>
        <dbReference type="ChEBI" id="CHEBI:82612"/>
        <dbReference type="ChEBI" id="CHEBI:85445"/>
        <dbReference type="ChEBI" id="CHEBI:85448"/>
        <dbReference type="EC" id="2.1.1.63"/>
    </reaction>
</comment>
<evidence type="ECO:0000256" key="5">
    <source>
        <dbReference type="ARBA" id="ARBA00022679"/>
    </source>
</evidence>
<evidence type="ECO:0000259" key="10">
    <source>
        <dbReference type="Pfam" id="PF01035"/>
    </source>
</evidence>
<evidence type="ECO:0000313" key="11">
    <source>
        <dbReference type="EMBL" id="MBB6558488.1"/>
    </source>
</evidence>
<dbReference type="GO" id="GO:0006307">
    <property type="term" value="P:DNA alkylation repair"/>
    <property type="evidence" value="ECO:0007669"/>
    <property type="project" value="UniProtKB-UniRule"/>
</dbReference>
<dbReference type="GO" id="GO:0032259">
    <property type="term" value="P:methylation"/>
    <property type="evidence" value="ECO:0007669"/>
    <property type="project" value="UniProtKB-KW"/>
</dbReference>
<dbReference type="PANTHER" id="PTHR10815">
    <property type="entry name" value="METHYLATED-DNA--PROTEIN-CYSTEINE METHYLTRANSFERASE"/>
    <property type="match status" value="1"/>
</dbReference>
<organism evidence="11 12">
    <name type="scientific">Acidovorax soli</name>
    <dbReference type="NCBI Taxonomy" id="592050"/>
    <lineage>
        <taxon>Bacteria</taxon>
        <taxon>Pseudomonadati</taxon>
        <taxon>Pseudomonadota</taxon>
        <taxon>Betaproteobacteria</taxon>
        <taxon>Burkholderiales</taxon>
        <taxon>Comamonadaceae</taxon>
        <taxon>Acidovorax</taxon>
    </lineage>
</organism>
<evidence type="ECO:0000256" key="3">
    <source>
        <dbReference type="ARBA" id="ARBA00022490"/>
    </source>
</evidence>
<dbReference type="InterPro" id="IPR036217">
    <property type="entry name" value="MethylDNA_cys_MeTrfase_DNAb"/>
</dbReference>
<keyword evidence="3 9" id="KW-0963">Cytoplasm</keyword>
<evidence type="ECO:0000256" key="2">
    <source>
        <dbReference type="ARBA" id="ARBA00008711"/>
    </source>
</evidence>
<dbReference type="SUPFAM" id="SSF53155">
    <property type="entry name" value="Methylated DNA-protein cysteine methyltransferase domain"/>
    <property type="match status" value="1"/>
</dbReference>
<keyword evidence="6 9" id="KW-0227">DNA damage</keyword>
<evidence type="ECO:0000256" key="8">
    <source>
        <dbReference type="ARBA" id="ARBA00049348"/>
    </source>
</evidence>
<dbReference type="Proteomes" id="UP000575083">
    <property type="component" value="Unassembled WGS sequence"/>
</dbReference>
<keyword evidence="7 9" id="KW-0234">DNA repair</keyword>
<comment type="caution">
    <text evidence="11">The sequence shown here is derived from an EMBL/GenBank/DDBJ whole genome shotgun (WGS) entry which is preliminary data.</text>
</comment>
<name>A0A7X0PAV1_9BURK</name>
<comment type="catalytic activity">
    <reaction evidence="1 9">
        <text>a 4-O-methyl-thymidine in DNA + L-cysteinyl-[protein] = a thymidine in DNA + S-methyl-L-cysteinyl-[protein]</text>
        <dbReference type="Rhea" id="RHEA:53428"/>
        <dbReference type="Rhea" id="RHEA-COMP:10131"/>
        <dbReference type="Rhea" id="RHEA-COMP:10132"/>
        <dbReference type="Rhea" id="RHEA-COMP:13555"/>
        <dbReference type="Rhea" id="RHEA-COMP:13556"/>
        <dbReference type="ChEBI" id="CHEBI:29950"/>
        <dbReference type="ChEBI" id="CHEBI:82612"/>
        <dbReference type="ChEBI" id="CHEBI:137386"/>
        <dbReference type="ChEBI" id="CHEBI:137387"/>
        <dbReference type="EC" id="2.1.1.63"/>
    </reaction>
</comment>
<dbReference type="Gene3D" id="3.30.160.70">
    <property type="entry name" value="Methylated DNA-protein cysteine methyltransferase domain"/>
    <property type="match status" value="1"/>
</dbReference>
<evidence type="ECO:0000313" key="12">
    <source>
        <dbReference type="Proteomes" id="UP000575083"/>
    </source>
</evidence>
<feature type="domain" description="Methylated-DNA-[protein]-cysteine S-methyltransferase DNA binding" evidence="10">
    <location>
        <begin position="88"/>
        <end position="167"/>
    </location>
</feature>
<reference evidence="11 12" key="1">
    <citation type="submission" date="2020-08" db="EMBL/GenBank/DDBJ databases">
        <title>Functional genomics of gut bacteria from endangered species of beetles.</title>
        <authorList>
            <person name="Carlos-Shanley C."/>
        </authorList>
    </citation>
    <scope>NUCLEOTIDE SEQUENCE [LARGE SCALE GENOMIC DNA]</scope>
    <source>
        <strain evidence="11 12">S00198</strain>
    </source>
</reference>
<dbReference type="GO" id="GO:0005737">
    <property type="term" value="C:cytoplasm"/>
    <property type="evidence" value="ECO:0007669"/>
    <property type="project" value="UniProtKB-SubCell"/>
</dbReference>
<evidence type="ECO:0000256" key="7">
    <source>
        <dbReference type="ARBA" id="ARBA00023204"/>
    </source>
</evidence>
<dbReference type="Gene3D" id="1.10.10.10">
    <property type="entry name" value="Winged helix-like DNA-binding domain superfamily/Winged helix DNA-binding domain"/>
    <property type="match status" value="1"/>
</dbReference>
<dbReference type="EC" id="2.1.1.63" evidence="9"/>
<dbReference type="AlphaFoldDB" id="A0A7X0PAV1"/>
<protein>
    <recommendedName>
        <fullName evidence="9">Methylated-DNA--protein-cysteine methyltransferase</fullName>
        <ecNumber evidence="9">2.1.1.63</ecNumber>
    </recommendedName>
    <alternativeName>
        <fullName evidence="9">6-O-methylguanine-DNA methyltransferase</fullName>
        <shortName evidence="9">MGMT</shortName>
    </alternativeName>
    <alternativeName>
        <fullName evidence="9">O-6-methylguanine-DNA-alkyltransferase</fullName>
    </alternativeName>
</protein>
<comment type="miscellaneous">
    <text evidence="9">This enzyme catalyzes only one turnover and therefore is not strictly catalytic. According to one definition, an enzyme is a biocatalyst that acts repeatedly and over many reaction cycles.</text>
</comment>
<evidence type="ECO:0000256" key="1">
    <source>
        <dbReference type="ARBA" id="ARBA00001286"/>
    </source>
</evidence>
<keyword evidence="4 9" id="KW-0489">Methyltransferase</keyword>
<dbReference type="PANTHER" id="PTHR10815:SF5">
    <property type="entry name" value="METHYLATED-DNA--PROTEIN-CYSTEINE METHYLTRANSFERASE"/>
    <property type="match status" value="1"/>
</dbReference>
<dbReference type="CDD" id="cd06445">
    <property type="entry name" value="ATase"/>
    <property type="match status" value="1"/>
</dbReference>
<dbReference type="PROSITE" id="PS00374">
    <property type="entry name" value="MGMT"/>
    <property type="match status" value="1"/>
</dbReference>
<dbReference type="InterPro" id="IPR001497">
    <property type="entry name" value="MethylDNA_cys_MeTrfase_AS"/>
</dbReference>
<dbReference type="InterPro" id="IPR023546">
    <property type="entry name" value="MGMT"/>
</dbReference>
<keyword evidence="12" id="KW-1185">Reference proteome</keyword>
<dbReference type="EMBL" id="JACHLK010000002">
    <property type="protein sequence ID" value="MBB6558488.1"/>
    <property type="molecule type" value="Genomic_DNA"/>
</dbReference>
<gene>
    <name evidence="11" type="ORF">HNP48_001152</name>
</gene>
<dbReference type="FunFam" id="1.10.10.10:FF:000214">
    <property type="entry name" value="Methylated-DNA--protein-cysteine methyltransferase"/>
    <property type="match status" value="1"/>
</dbReference>
<evidence type="ECO:0000256" key="9">
    <source>
        <dbReference type="HAMAP-Rule" id="MF_00772"/>
    </source>
</evidence>